<dbReference type="EMBL" id="CADCTM010000240">
    <property type="protein sequence ID" value="CAA9243032.1"/>
    <property type="molecule type" value="Genomic_DNA"/>
</dbReference>
<evidence type="ECO:0000313" key="1">
    <source>
        <dbReference type="EMBL" id="CAA9243032.1"/>
    </source>
</evidence>
<dbReference type="AlphaFoldDB" id="A0A6J4I862"/>
<sequence length="43" mass="4865">MFSARPVKNLIMSADGVVSCQLFSEMASLNVLMIRMLFCLIRK</sequence>
<organism evidence="1">
    <name type="scientific">uncultured Coleofasciculus sp</name>
    <dbReference type="NCBI Taxonomy" id="1267456"/>
    <lineage>
        <taxon>Bacteria</taxon>
        <taxon>Bacillati</taxon>
        <taxon>Cyanobacteriota</taxon>
        <taxon>Cyanophyceae</taxon>
        <taxon>Coleofasciculales</taxon>
        <taxon>Coleofasciculaceae</taxon>
        <taxon>Coleofasciculus</taxon>
        <taxon>environmental samples</taxon>
    </lineage>
</organism>
<accession>A0A6J4I862</accession>
<protein>
    <submittedName>
        <fullName evidence="1">Uncharacterized protein</fullName>
    </submittedName>
</protein>
<name>A0A6J4I862_9CYAN</name>
<reference evidence="1" key="1">
    <citation type="submission" date="2020-02" db="EMBL/GenBank/DDBJ databases">
        <authorList>
            <person name="Meier V. D."/>
        </authorList>
    </citation>
    <scope>NUCLEOTIDE SEQUENCE</scope>
    <source>
        <strain evidence="1">AVDCRST_MAG92</strain>
    </source>
</reference>
<proteinExistence type="predicted"/>
<gene>
    <name evidence="1" type="ORF">AVDCRST_MAG92-1636</name>
</gene>